<organism evidence="9 10">
    <name type="scientific">Brucella endophytica</name>
    <dbReference type="NCBI Taxonomy" id="1963359"/>
    <lineage>
        <taxon>Bacteria</taxon>
        <taxon>Pseudomonadati</taxon>
        <taxon>Pseudomonadota</taxon>
        <taxon>Alphaproteobacteria</taxon>
        <taxon>Hyphomicrobiales</taxon>
        <taxon>Brucellaceae</taxon>
        <taxon>Brucella/Ochrobactrum group</taxon>
        <taxon>Brucella</taxon>
    </lineage>
</organism>
<keyword evidence="5 7" id="KW-0472">Membrane</keyword>
<dbReference type="InterPro" id="IPR035973">
    <property type="entry name" value="Cyt_c_oxidase_su3-like_sf"/>
</dbReference>
<dbReference type="CDD" id="cd02862">
    <property type="entry name" value="NorE_like"/>
    <property type="match status" value="1"/>
</dbReference>
<dbReference type="RefSeq" id="WP_236016232.1">
    <property type="nucleotide sequence ID" value="NZ_BMHH01000014.1"/>
</dbReference>
<dbReference type="GO" id="GO:0019646">
    <property type="term" value="P:aerobic electron transport chain"/>
    <property type="evidence" value="ECO:0007669"/>
    <property type="project" value="InterPro"/>
</dbReference>
<protein>
    <recommendedName>
        <fullName evidence="8">Heme-copper oxidase subunit III family profile domain-containing protein</fullName>
    </recommendedName>
</protein>
<feature type="transmembrane region" description="Helical" evidence="7">
    <location>
        <begin position="99"/>
        <end position="117"/>
    </location>
</feature>
<dbReference type="Proteomes" id="UP000646478">
    <property type="component" value="Unassembled WGS sequence"/>
</dbReference>
<gene>
    <name evidence="9" type="primary">norE</name>
    <name evidence="9" type="ORF">GCM10011491_32490</name>
</gene>
<dbReference type="InterPro" id="IPR000298">
    <property type="entry name" value="Cyt_c_oxidase-like_su3"/>
</dbReference>
<dbReference type="PANTHER" id="PTHR11403">
    <property type="entry name" value="CYTOCHROME C OXIDASE SUBUNIT III"/>
    <property type="match status" value="1"/>
</dbReference>
<keyword evidence="3 6" id="KW-0812">Transmembrane</keyword>
<feature type="domain" description="Heme-copper oxidase subunit III family profile" evidence="8">
    <location>
        <begin position="27"/>
        <end position="193"/>
    </location>
</feature>
<accession>A0A916SIG5</accession>
<dbReference type="PANTHER" id="PTHR11403:SF6">
    <property type="entry name" value="NITRIC OXIDE REDUCTASE SUBUNIT E"/>
    <property type="match status" value="1"/>
</dbReference>
<dbReference type="InterPro" id="IPR013833">
    <property type="entry name" value="Cyt_c_oxidase_su3_a-hlx"/>
</dbReference>
<evidence type="ECO:0000256" key="3">
    <source>
        <dbReference type="ARBA" id="ARBA00022692"/>
    </source>
</evidence>
<dbReference type="AlphaFoldDB" id="A0A916SIG5"/>
<comment type="subcellular location">
    <subcellularLocation>
        <location evidence="6">Cell membrane</location>
        <topology evidence="6">Multi-pass membrane protein</topology>
    </subcellularLocation>
    <subcellularLocation>
        <location evidence="1">Membrane</location>
        <topology evidence="1">Multi-pass membrane protein</topology>
    </subcellularLocation>
</comment>
<dbReference type="SUPFAM" id="SSF81452">
    <property type="entry name" value="Cytochrome c oxidase subunit III-like"/>
    <property type="match status" value="1"/>
</dbReference>
<sequence>MKTESPAGAGVTDSWGALSELPGHPMMWILIFSEIVAFGAMLIAFCVARAAYPEVFAAGQARLDPAIGGLNTMVLVTSGWFAAWAVRAAEAEPSKTSRLLLMGAMLFGLLFVGVKLFEYMAKFEAGIGIETDIFFTLYFLMTGFHLMHVALGIVILGVVAISAEAENIRTGAAFWHMVDLVWIVMYPLVYLVE</sequence>
<evidence type="ECO:0000256" key="5">
    <source>
        <dbReference type="ARBA" id="ARBA00023136"/>
    </source>
</evidence>
<feature type="transmembrane region" description="Helical" evidence="7">
    <location>
        <begin position="137"/>
        <end position="161"/>
    </location>
</feature>
<comment type="caution">
    <text evidence="9">The sequence shown here is derived from an EMBL/GenBank/DDBJ whole genome shotgun (WGS) entry which is preliminary data.</text>
</comment>
<dbReference type="EMBL" id="BMHH01000014">
    <property type="protein sequence ID" value="GGB01801.1"/>
    <property type="molecule type" value="Genomic_DNA"/>
</dbReference>
<dbReference type="InterPro" id="IPR024791">
    <property type="entry name" value="Cyt_c/ubiquinol_Oxase_su3"/>
</dbReference>
<evidence type="ECO:0000259" key="8">
    <source>
        <dbReference type="PROSITE" id="PS50253"/>
    </source>
</evidence>
<feature type="transmembrane region" description="Helical" evidence="7">
    <location>
        <begin position="69"/>
        <end position="87"/>
    </location>
</feature>
<evidence type="ECO:0000313" key="10">
    <source>
        <dbReference type="Proteomes" id="UP000646478"/>
    </source>
</evidence>
<keyword evidence="4 7" id="KW-1133">Transmembrane helix</keyword>
<dbReference type="PROSITE" id="PS50253">
    <property type="entry name" value="COX3"/>
    <property type="match status" value="1"/>
</dbReference>
<evidence type="ECO:0000256" key="7">
    <source>
        <dbReference type="SAM" id="Phobius"/>
    </source>
</evidence>
<evidence type="ECO:0000256" key="1">
    <source>
        <dbReference type="ARBA" id="ARBA00004141"/>
    </source>
</evidence>
<dbReference type="GO" id="GO:0005886">
    <property type="term" value="C:plasma membrane"/>
    <property type="evidence" value="ECO:0007669"/>
    <property type="project" value="UniProtKB-SubCell"/>
</dbReference>
<dbReference type="Gene3D" id="1.20.120.80">
    <property type="entry name" value="Cytochrome c oxidase, subunit III, four-helix bundle"/>
    <property type="match status" value="1"/>
</dbReference>
<name>A0A916SIG5_9HYPH</name>
<reference evidence="9" key="1">
    <citation type="journal article" date="2014" name="Int. J. Syst. Evol. Microbiol.">
        <title>Complete genome sequence of Corynebacterium casei LMG S-19264T (=DSM 44701T), isolated from a smear-ripened cheese.</title>
        <authorList>
            <consortium name="US DOE Joint Genome Institute (JGI-PGF)"/>
            <person name="Walter F."/>
            <person name="Albersmeier A."/>
            <person name="Kalinowski J."/>
            <person name="Ruckert C."/>
        </authorList>
    </citation>
    <scope>NUCLEOTIDE SEQUENCE</scope>
    <source>
        <strain evidence="9">CGMCC 1.15082</strain>
    </source>
</reference>
<evidence type="ECO:0000256" key="4">
    <source>
        <dbReference type="ARBA" id="ARBA00022989"/>
    </source>
</evidence>
<evidence type="ECO:0000256" key="6">
    <source>
        <dbReference type="RuleBase" id="RU003376"/>
    </source>
</evidence>
<feature type="transmembrane region" description="Helical" evidence="7">
    <location>
        <begin position="26"/>
        <end position="48"/>
    </location>
</feature>
<dbReference type="GO" id="GO:0004129">
    <property type="term" value="F:cytochrome-c oxidase activity"/>
    <property type="evidence" value="ECO:0007669"/>
    <property type="project" value="InterPro"/>
</dbReference>
<keyword evidence="10" id="KW-1185">Reference proteome</keyword>
<reference evidence="9" key="2">
    <citation type="submission" date="2020-09" db="EMBL/GenBank/DDBJ databases">
        <authorList>
            <person name="Sun Q."/>
            <person name="Zhou Y."/>
        </authorList>
    </citation>
    <scope>NUCLEOTIDE SEQUENCE</scope>
    <source>
        <strain evidence="9">CGMCC 1.15082</strain>
    </source>
</reference>
<evidence type="ECO:0000256" key="2">
    <source>
        <dbReference type="ARBA" id="ARBA00010581"/>
    </source>
</evidence>
<evidence type="ECO:0000313" key="9">
    <source>
        <dbReference type="EMBL" id="GGB01801.1"/>
    </source>
</evidence>
<feature type="transmembrane region" description="Helical" evidence="7">
    <location>
        <begin position="173"/>
        <end position="192"/>
    </location>
</feature>
<comment type="similarity">
    <text evidence="2 6">Belongs to the cytochrome c oxidase subunit 3 family.</text>
</comment>
<proteinExistence type="inferred from homology"/>
<dbReference type="Pfam" id="PF00510">
    <property type="entry name" value="COX3"/>
    <property type="match status" value="1"/>
</dbReference>